<dbReference type="Proteomes" id="UP000235589">
    <property type="component" value="Chromosome"/>
</dbReference>
<keyword evidence="8" id="KW-1185">Reference proteome</keyword>
<dbReference type="InterPro" id="IPR022687">
    <property type="entry name" value="HTH_DTXR"/>
</dbReference>
<dbReference type="RefSeq" id="WP_102364787.1">
    <property type="nucleotide sequence ID" value="NZ_CP020991.1"/>
</dbReference>
<dbReference type="GO" id="GO:0003677">
    <property type="term" value="F:DNA binding"/>
    <property type="evidence" value="ECO:0007669"/>
    <property type="project" value="UniProtKB-KW"/>
</dbReference>
<sequence length="125" mass="14203">MKIMESAENYLETILVLSNKGDKVRSIDIVTETGYTKPSISRAVKSLKESGYISVDVHGYIDLLPSGRAIAEKIYERHRFLSKYLMKIGVSEETALTDACRIEHVISEESFDKLKEFVRTLEQNS</sequence>
<dbReference type="GeneID" id="98061735"/>
<dbReference type="InterPro" id="IPR036388">
    <property type="entry name" value="WH-like_DNA-bd_sf"/>
</dbReference>
<feature type="domain" description="Iron dependent repressor metal binding and dimerisation" evidence="6">
    <location>
        <begin position="65"/>
        <end position="123"/>
    </location>
</feature>
<keyword evidence="3" id="KW-0238">DNA-binding</keyword>
<feature type="domain" description="HTH dtxR-type" evidence="5">
    <location>
        <begin position="3"/>
        <end position="55"/>
    </location>
</feature>
<organism evidence="7 8">
    <name type="scientific">Monoglobus pectinilyticus</name>
    <dbReference type="NCBI Taxonomy" id="1981510"/>
    <lineage>
        <taxon>Bacteria</taxon>
        <taxon>Bacillati</taxon>
        <taxon>Bacillota</taxon>
        <taxon>Clostridia</taxon>
        <taxon>Monoglobales</taxon>
        <taxon>Monoglobaceae</taxon>
        <taxon>Monoglobus</taxon>
    </lineage>
</organism>
<dbReference type="PANTHER" id="PTHR33238:SF7">
    <property type="entry name" value="IRON-DEPENDENT TRANSCRIPTIONAL REGULATOR"/>
    <property type="match status" value="1"/>
</dbReference>
<proteinExistence type="inferred from homology"/>
<dbReference type="PANTHER" id="PTHR33238">
    <property type="entry name" value="IRON (METAL) DEPENDENT REPRESSOR, DTXR FAMILY"/>
    <property type="match status" value="1"/>
</dbReference>
<evidence type="ECO:0000256" key="1">
    <source>
        <dbReference type="ARBA" id="ARBA00007871"/>
    </source>
</evidence>
<comment type="similarity">
    <text evidence="1">Belongs to the DtxR/MntR family.</text>
</comment>
<dbReference type="Pfam" id="PF01325">
    <property type="entry name" value="Fe_dep_repress"/>
    <property type="match status" value="1"/>
</dbReference>
<dbReference type="GO" id="GO:0003700">
    <property type="term" value="F:DNA-binding transcription factor activity"/>
    <property type="evidence" value="ECO:0007669"/>
    <property type="project" value="InterPro"/>
</dbReference>
<keyword evidence="2" id="KW-0805">Transcription regulation</keyword>
<reference evidence="7 8" key="1">
    <citation type="submission" date="2017-04" db="EMBL/GenBank/DDBJ databases">
        <title>Monoglobus pectinilyticus 14 draft genome.</title>
        <authorList>
            <person name="Kim C."/>
            <person name="Rosendale D.I."/>
            <person name="Kelly W.J."/>
            <person name="Tannock G.W."/>
            <person name="Patchett M.L."/>
            <person name="Jordens J.Z."/>
        </authorList>
    </citation>
    <scope>NUCLEOTIDE SEQUENCE [LARGE SCALE GENOMIC DNA]</scope>
    <source>
        <strain evidence="7 8">14</strain>
    </source>
</reference>
<dbReference type="InterPro" id="IPR022689">
    <property type="entry name" value="Iron_dep_repressor"/>
</dbReference>
<gene>
    <name evidence="7" type="ORF">B9O19_00306</name>
</gene>
<dbReference type="Gene3D" id="1.10.60.10">
    <property type="entry name" value="Iron dependent repressor, metal binding and dimerisation domain"/>
    <property type="match status" value="1"/>
</dbReference>
<evidence type="ECO:0000256" key="4">
    <source>
        <dbReference type="ARBA" id="ARBA00023163"/>
    </source>
</evidence>
<dbReference type="Pfam" id="PF02742">
    <property type="entry name" value="Fe_dep_repr_C"/>
    <property type="match status" value="1"/>
</dbReference>
<evidence type="ECO:0000313" key="8">
    <source>
        <dbReference type="Proteomes" id="UP000235589"/>
    </source>
</evidence>
<dbReference type="SUPFAM" id="SSF46785">
    <property type="entry name" value="Winged helix' DNA-binding domain"/>
    <property type="match status" value="1"/>
</dbReference>
<keyword evidence="4" id="KW-0804">Transcription</keyword>
<dbReference type="KEGG" id="mpec:B9O19_00306"/>
<accession>A0A2K9NZP7</accession>
<dbReference type="Gene3D" id="1.10.10.10">
    <property type="entry name" value="Winged helix-like DNA-binding domain superfamily/Winged helix DNA-binding domain"/>
    <property type="match status" value="1"/>
</dbReference>
<dbReference type="AlphaFoldDB" id="A0A2K9NZP7"/>
<dbReference type="GO" id="GO:0046914">
    <property type="term" value="F:transition metal ion binding"/>
    <property type="evidence" value="ECO:0007669"/>
    <property type="project" value="InterPro"/>
</dbReference>
<evidence type="ECO:0000259" key="5">
    <source>
        <dbReference type="Pfam" id="PF01325"/>
    </source>
</evidence>
<dbReference type="InterPro" id="IPR001367">
    <property type="entry name" value="Fe_dep_repressor"/>
</dbReference>
<dbReference type="InterPro" id="IPR050536">
    <property type="entry name" value="DtxR_MntR_Metal-Reg"/>
</dbReference>
<dbReference type="SMART" id="SM00529">
    <property type="entry name" value="HTH_DTXR"/>
    <property type="match status" value="1"/>
</dbReference>
<dbReference type="InterPro" id="IPR036390">
    <property type="entry name" value="WH_DNA-bd_sf"/>
</dbReference>
<dbReference type="SUPFAM" id="SSF47979">
    <property type="entry name" value="Iron-dependent repressor protein, dimerization domain"/>
    <property type="match status" value="1"/>
</dbReference>
<dbReference type="OrthoDB" id="9794394at2"/>
<dbReference type="EMBL" id="CP020991">
    <property type="protein sequence ID" value="AUO18490.1"/>
    <property type="molecule type" value="Genomic_DNA"/>
</dbReference>
<name>A0A2K9NZP7_9FIRM</name>
<dbReference type="InterPro" id="IPR036421">
    <property type="entry name" value="Fe_dep_repressor_sf"/>
</dbReference>
<evidence type="ECO:0000259" key="6">
    <source>
        <dbReference type="Pfam" id="PF02742"/>
    </source>
</evidence>
<evidence type="ECO:0000256" key="2">
    <source>
        <dbReference type="ARBA" id="ARBA00023015"/>
    </source>
</evidence>
<evidence type="ECO:0000256" key="3">
    <source>
        <dbReference type="ARBA" id="ARBA00023125"/>
    </source>
</evidence>
<evidence type="ECO:0000313" key="7">
    <source>
        <dbReference type="EMBL" id="AUO18490.1"/>
    </source>
</evidence>
<dbReference type="GO" id="GO:0046983">
    <property type="term" value="F:protein dimerization activity"/>
    <property type="evidence" value="ECO:0007669"/>
    <property type="project" value="InterPro"/>
</dbReference>
<protein>
    <submittedName>
        <fullName evidence="7">Iron-dependent repressor</fullName>
    </submittedName>
</protein>